<evidence type="ECO:0000313" key="2">
    <source>
        <dbReference type="Proteomes" id="UP000735302"/>
    </source>
</evidence>
<proteinExistence type="predicted"/>
<comment type="caution">
    <text evidence="1">The sequence shown here is derived from an EMBL/GenBank/DDBJ whole genome shotgun (WGS) entry which is preliminary data.</text>
</comment>
<name>A0AAV3ZV32_9GAST</name>
<dbReference type="EMBL" id="BLXT01002861">
    <property type="protein sequence ID" value="GFN98732.1"/>
    <property type="molecule type" value="Genomic_DNA"/>
</dbReference>
<keyword evidence="2" id="KW-1185">Reference proteome</keyword>
<dbReference type="AlphaFoldDB" id="A0AAV3ZV32"/>
<accession>A0AAV3ZV32</accession>
<sequence length="131" mass="15101">MDTYIDMKSKSNMHTFMDRQLCIPRRLGSIAHHLSGVNCRASSISRNCEDKRDRDRCNINLVQQYTPHPILYNKVRLTQSCTKIYASFIVYNNISLTQPCTTIYASPILYNSIGLNHLVQQYRPQPSCTTV</sequence>
<dbReference type="Proteomes" id="UP000735302">
    <property type="component" value="Unassembled WGS sequence"/>
</dbReference>
<gene>
    <name evidence="1" type="ORF">PoB_002523800</name>
</gene>
<protein>
    <submittedName>
        <fullName evidence="1">Uncharacterized protein</fullName>
    </submittedName>
</protein>
<evidence type="ECO:0000313" key="1">
    <source>
        <dbReference type="EMBL" id="GFN98732.1"/>
    </source>
</evidence>
<reference evidence="1 2" key="1">
    <citation type="journal article" date="2021" name="Elife">
        <title>Chloroplast acquisition without the gene transfer in kleptoplastic sea slugs, Plakobranchus ocellatus.</title>
        <authorList>
            <person name="Maeda T."/>
            <person name="Takahashi S."/>
            <person name="Yoshida T."/>
            <person name="Shimamura S."/>
            <person name="Takaki Y."/>
            <person name="Nagai Y."/>
            <person name="Toyoda A."/>
            <person name="Suzuki Y."/>
            <person name="Arimoto A."/>
            <person name="Ishii H."/>
            <person name="Satoh N."/>
            <person name="Nishiyama T."/>
            <person name="Hasebe M."/>
            <person name="Maruyama T."/>
            <person name="Minagawa J."/>
            <person name="Obokata J."/>
            <person name="Shigenobu S."/>
        </authorList>
    </citation>
    <scope>NUCLEOTIDE SEQUENCE [LARGE SCALE GENOMIC DNA]</scope>
</reference>
<organism evidence="1 2">
    <name type="scientific">Plakobranchus ocellatus</name>
    <dbReference type="NCBI Taxonomy" id="259542"/>
    <lineage>
        <taxon>Eukaryota</taxon>
        <taxon>Metazoa</taxon>
        <taxon>Spiralia</taxon>
        <taxon>Lophotrochozoa</taxon>
        <taxon>Mollusca</taxon>
        <taxon>Gastropoda</taxon>
        <taxon>Heterobranchia</taxon>
        <taxon>Euthyneura</taxon>
        <taxon>Panpulmonata</taxon>
        <taxon>Sacoglossa</taxon>
        <taxon>Placobranchoidea</taxon>
        <taxon>Plakobranchidae</taxon>
        <taxon>Plakobranchus</taxon>
    </lineage>
</organism>